<sequence>MINEVTVLGGSGKQLKGVAAG</sequence>
<protein>
    <submittedName>
        <fullName evidence="1">Uncharacterized protein</fullName>
    </submittedName>
</protein>
<name>A0A2P2PPL7_RHIMU</name>
<dbReference type="EMBL" id="GGEC01076214">
    <property type="protein sequence ID" value="MBX56698.1"/>
    <property type="molecule type" value="Transcribed_RNA"/>
</dbReference>
<proteinExistence type="predicted"/>
<evidence type="ECO:0000313" key="1">
    <source>
        <dbReference type="EMBL" id="MBX56698.1"/>
    </source>
</evidence>
<dbReference type="AlphaFoldDB" id="A0A2P2PPL7"/>
<organism evidence="1">
    <name type="scientific">Rhizophora mucronata</name>
    <name type="common">Asiatic mangrove</name>
    <dbReference type="NCBI Taxonomy" id="61149"/>
    <lineage>
        <taxon>Eukaryota</taxon>
        <taxon>Viridiplantae</taxon>
        <taxon>Streptophyta</taxon>
        <taxon>Embryophyta</taxon>
        <taxon>Tracheophyta</taxon>
        <taxon>Spermatophyta</taxon>
        <taxon>Magnoliopsida</taxon>
        <taxon>eudicotyledons</taxon>
        <taxon>Gunneridae</taxon>
        <taxon>Pentapetalae</taxon>
        <taxon>rosids</taxon>
        <taxon>fabids</taxon>
        <taxon>Malpighiales</taxon>
        <taxon>Rhizophoraceae</taxon>
        <taxon>Rhizophora</taxon>
    </lineage>
</organism>
<reference evidence="1" key="1">
    <citation type="submission" date="2018-02" db="EMBL/GenBank/DDBJ databases">
        <title>Rhizophora mucronata_Transcriptome.</title>
        <authorList>
            <person name="Meera S.P."/>
            <person name="Sreeshan A."/>
            <person name="Augustine A."/>
        </authorList>
    </citation>
    <scope>NUCLEOTIDE SEQUENCE</scope>
    <source>
        <tissue evidence="1">Leaf</tissue>
    </source>
</reference>
<accession>A0A2P2PPL7</accession>